<evidence type="ECO:0000313" key="3">
    <source>
        <dbReference type="Proteomes" id="UP000799437"/>
    </source>
</evidence>
<feature type="compositionally biased region" description="Polar residues" evidence="1">
    <location>
        <begin position="1"/>
        <end position="14"/>
    </location>
</feature>
<evidence type="ECO:0000256" key="1">
    <source>
        <dbReference type="SAM" id="MobiDB-lite"/>
    </source>
</evidence>
<accession>A0A6A6WIQ9</accession>
<dbReference type="Proteomes" id="UP000799437">
    <property type="component" value="Unassembled WGS sequence"/>
</dbReference>
<protein>
    <submittedName>
        <fullName evidence="2">Uncharacterized protein</fullName>
    </submittedName>
</protein>
<feature type="region of interest" description="Disordered" evidence="1">
    <location>
        <begin position="1"/>
        <end position="142"/>
    </location>
</feature>
<gene>
    <name evidence="2" type="ORF">EJ05DRAFT_473660</name>
</gene>
<organism evidence="2 3">
    <name type="scientific">Pseudovirgaria hyperparasitica</name>
    <dbReference type="NCBI Taxonomy" id="470096"/>
    <lineage>
        <taxon>Eukaryota</taxon>
        <taxon>Fungi</taxon>
        <taxon>Dikarya</taxon>
        <taxon>Ascomycota</taxon>
        <taxon>Pezizomycotina</taxon>
        <taxon>Dothideomycetes</taxon>
        <taxon>Dothideomycetes incertae sedis</taxon>
        <taxon>Acrospermales</taxon>
        <taxon>Acrospermaceae</taxon>
        <taxon>Pseudovirgaria</taxon>
    </lineage>
</organism>
<dbReference type="RefSeq" id="XP_033603552.1">
    <property type="nucleotide sequence ID" value="XM_033743442.1"/>
</dbReference>
<feature type="compositionally biased region" description="Basic and acidic residues" evidence="1">
    <location>
        <begin position="105"/>
        <end position="132"/>
    </location>
</feature>
<dbReference type="AlphaFoldDB" id="A0A6A6WIQ9"/>
<feature type="compositionally biased region" description="Basic residues" evidence="1">
    <location>
        <begin position="133"/>
        <end position="142"/>
    </location>
</feature>
<evidence type="ECO:0000313" key="2">
    <source>
        <dbReference type="EMBL" id="KAF2761101.1"/>
    </source>
</evidence>
<reference evidence="2" key="1">
    <citation type="journal article" date="2020" name="Stud. Mycol.">
        <title>101 Dothideomycetes genomes: a test case for predicting lifestyles and emergence of pathogens.</title>
        <authorList>
            <person name="Haridas S."/>
            <person name="Albert R."/>
            <person name="Binder M."/>
            <person name="Bloem J."/>
            <person name="Labutti K."/>
            <person name="Salamov A."/>
            <person name="Andreopoulos B."/>
            <person name="Baker S."/>
            <person name="Barry K."/>
            <person name="Bills G."/>
            <person name="Bluhm B."/>
            <person name="Cannon C."/>
            <person name="Castanera R."/>
            <person name="Culley D."/>
            <person name="Daum C."/>
            <person name="Ezra D."/>
            <person name="Gonzalez J."/>
            <person name="Henrissat B."/>
            <person name="Kuo A."/>
            <person name="Liang C."/>
            <person name="Lipzen A."/>
            <person name="Lutzoni F."/>
            <person name="Magnuson J."/>
            <person name="Mondo S."/>
            <person name="Nolan M."/>
            <person name="Ohm R."/>
            <person name="Pangilinan J."/>
            <person name="Park H.-J."/>
            <person name="Ramirez L."/>
            <person name="Alfaro M."/>
            <person name="Sun H."/>
            <person name="Tritt A."/>
            <person name="Yoshinaga Y."/>
            <person name="Zwiers L.-H."/>
            <person name="Turgeon B."/>
            <person name="Goodwin S."/>
            <person name="Spatafora J."/>
            <person name="Crous P."/>
            <person name="Grigoriev I."/>
        </authorList>
    </citation>
    <scope>NUCLEOTIDE SEQUENCE</scope>
    <source>
        <strain evidence="2">CBS 121739</strain>
    </source>
</reference>
<keyword evidence="3" id="KW-1185">Reference proteome</keyword>
<feature type="compositionally biased region" description="Basic and acidic residues" evidence="1">
    <location>
        <begin position="46"/>
        <end position="65"/>
    </location>
</feature>
<feature type="compositionally biased region" description="Polar residues" evidence="1">
    <location>
        <begin position="73"/>
        <end position="83"/>
    </location>
</feature>
<sequence>MSFSRQVLNRSSNFRAYLRPFPRTTIQPYQARFASSDYGSGDGDPAGEKPQEQGKSKATRDREHPGPSAPDVGQTNKSASGTEAKQDDQRSPNANAEVQGKKPKITHEPHPQQDESVKEHNDEVERRKERMGQSKHAHNANE</sequence>
<proteinExistence type="predicted"/>
<dbReference type="GeneID" id="54484496"/>
<dbReference type="EMBL" id="ML996567">
    <property type="protein sequence ID" value="KAF2761101.1"/>
    <property type="molecule type" value="Genomic_DNA"/>
</dbReference>
<name>A0A6A6WIQ9_9PEZI</name>
<dbReference type="OrthoDB" id="5334244at2759"/>